<keyword evidence="3" id="KW-0479">Metal-binding</keyword>
<geneLocation type="mitochondrion" evidence="8"/>
<gene>
    <name evidence="8" type="ORF">PLBR_LOCUS3120</name>
</gene>
<evidence type="ECO:0000256" key="1">
    <source>
        <dbReference type="ARBA" id="ARBA00001936"/>
    </source>
</evidence>
<dbReference type="InterPro" id="IPR000086">
    <property type="entry name" value="NUDIX_hydrolase_dom"/>
</dbReference>
<sequence>MRSRRMASTAAVAGVADAASVICISRIRTGIAYDHHHRYRVLYVKRPSHADSFANRVVFPGGKVDAQDGITGVQGVDRFKVCAARELFEETGLLLGADGCQVGSDDVRRDVIDGRVPFQSLQPSWAHLADQLRPWSNWITPVSERRRFNTMFFLANVDPDVAAKASLLDKSGDGELIDLAWWTPSEALQAYSSWEVKMAPPQIYIMHELLHKETIDEVYRHIGRGHPIKPILPRIERLSPEYTAVLLPGDQIYDPKADWDEMDYKSWHRVVIHESDPSQTRVIVGPLLSNL</sequence>
<evidence type="ECO:0000256" key="6">
    <source>
        <dbReference type="ARBA" id="ARBA00023211"/>
    </source>
</evidence>
<feature type="domain" description="Nudix hydrolase" evidence="7">
    <location>
        <begin position="14"/>
        <end position="204"/>
    </location>
</feature>
<dbReference type="Proteomes" id="UP000290189">
    <property type="component" value="Unassembled WGS sequence"/>
</dbReference>
<reference evidence="8 9" key="1">
    <citation type="submission" date="2018-03" db="EMBL/GenBank/DDBJ databases">
        <authorList>
            <person name="Fogelqvist J."/>
        </authorList>
    </citation>
    <scope>NUCLEOTIDE SEQUENCE [LARGE SCALE GENOMIC DNA]</scope>
</reference>
<dbReference type="InterPro" id="IPR015797">
    <property type="entry name" value="NUDIX_hydrolase-like_dom_sf"/>
</dbReference>
<dbReference type="GO" id="GO:0005739">
    <property type="term" value="C:mitochondrion"/>
    <property type="evidence" value="ECO:0007669"/>
    <property type="project" value="TreeGrafter"/>
</dbReference>
<dbReference type="Pfam" id="PF00293">
    <property type="entry name" value="NUDIX"/>
    <property type="match status" value="1"/>
</dbReference>
<dbReference type="InterPro" id="IPR039121">
    <property type="entry name" value="NUDT19"/>
</dbReference>
<dbReference type="CDD" id="cd18870">
    <property type="entry name" value="NUDIX_AcylCoAdiphos_Nudt19"/>
    <property type="match status" value="1"/>
</dbReference>
<dbReference type="SUPFAM" id="SSF55811">
    <property type="entry name" value="Nudix"/>
    <property type="match status" value="1"/>
</dbReference>
<accession>A0A3P3Y6W4</accession>
<evidence type="ECO:0000313" key="9">
    <source>
        <dbReference type="Proteomes" id="UP000290189"/>
    </source>
</evidence>
<dbReference type="AlphaFoldDB" id="A0A3P3Y6W4"/>
<evidence type="ECO:0000256" key="2">
    <source>
        <dbReference type="ARBA" id="ARBA00001946"/>
    </source>
</evidence>
<evidence type="ECO:0000256" key="5">
    <source>
        <dbReference type="ARBA" id="ARBA00022842"/>
    </source>
</evidence>
<dbReference type="GO" id="GO:0046872">
    <property type="term" value="F:metal ion binding"/>
    <property type="evidence" value="ECO:0007669"/>
    <property type="project" value="UniProtKB-KW"/>
</dbReference>
<keyword evidence="4" id="KW-0378">Hydrolase</keyword>
<dbReference type="Gene3D" id="3.90.79.10">
    <property type="entry name" value="Nucleoside Triphosphate Pyrophosphohydrolase"/>
    <property type="match status" value="1"/>
</dbReference>
<proteinExistence type="predicted"/>
<evidence type="ECO:0000313" key="8">
    <source>
        <dbReference type="EMBL" id="SPQ95905.1"/>
    </source>
</evidence>
<comment type="cofactor">
    <cofactor evidence="1">
        <name>Mn(2+)</name>
        <dbReference type="ChEBI" id="CHEBI:29035"/>
    </cofactor>
</comment>
<evidence type="ECO:0000259" key="7">
    <source>
        <dbReference type="PROSITE" id="PS51462"/>
    </source>
</evidence>
<evidence type="ECO:0000256" key="4">
    <source>
        <dbReference type="ARBA" id="ARBA00022801"/>
    </source>
</evidence>
<keyword evidence="8" id="KW-0496">Mitochondrion</keyword>
<dbReference type="PANTHER" id="PTHR12318">
    <property type="entry name" value="TESTOSTERONE-REGULATED PROTEIN RP2"/>
    <property type="match status" value="1"/>
</dbReference>
<name>A0A3P3Y6W4_PLABS</name>
<comment type="cofactor">
    <cofactor evidence="2">
        <name>Mg(2+)</name>
        <dbReference type="ChEBI" id="CHEBI:18420"/>
    </cofactor>
</comment>
<dbReference type="EMBL" id="OVEO01000005">
    <property type="protein sequence ID" value="SPQ95905.1"/>
    <property type="molecule type" value="Genomic_DNA"/>
</dbReference>
<keyword evidence="5" id="KW-0460">Magnesium</keyword>
<protein>
    <recommendedName>
        <fullName evidence="7">Nudix hydrolase domain-containing protein</fullName>
    </recommendedName>
</protein>
<dbReference type="PANTHER" id="PTHR12318:SF0">
    <property type="entry name" value="ACYL-COENZYME A DIPHOSPHATASE NUDT19"/>
    <property type="match status" value="1"/>
</dbReference>
<keyword evidence="6" id="KW-0464">Manganese</keyword>
<organism evidence="8 9">
    <name type="scientific">Plasmodiophora brassicae</name>
    <name type="common">Clubroot disease agent</name>
    <dbReference type="NCBI Taxonomy" id="37360"/>
    <lineage>
        <taxon>Eukaryota</taxon>
        <taxon>Sar</taxon>
        <taxon>Rhizaria</taxon>
        <taxon>Endomyxa</taxon>
        <taxon>Phytomyxea</taxon>
        <taxon>Plasmodiophorida</taxon>
        <taxon>Plasmodiophoridae</taxon>
        <taxon>Plasmodiophora</taxon>
    </lineage>
</organism>
<dbReference type="PROSITE" id="PS51462">
    <property type="entry name" value="NUDIX"/>
    <property type="match status" value="1"/>
</dbReference>
<evidence type="ECO:0000256" key="3">
    <source>
        <dbReference type="ARBA" id="ARBA00022723"/>
    </source>
</evidence>
<dbReference type="GO" id="GO:0016818">
    <property type="term" value="F:hydrolase activity, acting on acid anhydrides, in phosphorus-containing anhydrides"/>
    <property type="evidence" value="ECO:0007669"/>
    <property type="project" value="InterPro"/>
</dbReference>